<protein>
    <submittedName>
        <fullName evidence="1">Uncharacterized protein</fullName>
    </submittedName>
</protein>
<proteinExistence type="predicted"/>
<dbReference type="Proteomes" id="UP001596500">
    <property type="component" value="Unassembled WGS sequence"/>
</dbReference>
<keyword evidence="2" id="KW-1185">Reference proteome</keyword>
<reference evidence="2" key="1">
    <citation type="journal article" date="2019" name="Int. J. Syst. Evol. Microbiol.">
        <title>The Global Catalogue of Microorganisms (GCM) 10K type strain sequencing project: providing services to taxonomists for standard genome sequencing and annotation.</title>
        <authorList>
            <consortium name="The Broad Institute Genomics Platform"/>
            <consortium name="The Broad Institute Genome Sequencing Center for Infectious Disease"/>
            <person name="Wu L."/>
            <person name="Ma J."/>
        </authorList>
    </citation>
    <scope>NUCLEOTIDE SEQUENCE [LARGE SCALE GENOMIC DNA]</scope>
    <source>
        <strain evidence="2">CGMCC 1.12942</strain>
    </source>
</reference>
<dbReference type="EMBL" id="JBHTBW010000087">
    <property type="protein sequence ID" value="MFC7443409.1"/>
    <property type="molecule type" value="Genomic_DNA"/>
</dbReference>
<dbReference type="RefSeq" id="WP_379867741.1">
    <property type="nucleotide sequence ID" value="NZ_JBHTBW010000087.1"/>
</dbReference>
<sequence length="122" mass="13670">MPVNYTIYPLTIVSGDTAETEWIDISTYVRCRLVVAELPDDPITGLKPQYEVSISQSSVADTGAPVIVHGTKYTCGVNMYDEYYAQSEIFDPKVEFGAKFIKIQLLNRRGTTSVDAYLIYET</sequence>
<organism evidence="1 2">
    <name type="scientific">Laceyella putida</name>
    <dbReference type="NCBI Taxonomy" id="110101"/>
    <lineage>
        <taxon>Bacteria</taxon>
        <taxon>Bacillati</taxon>
        <taxon>Bacillota</taxon>
        <taxon>Bacilli</taxon>
        <taxon>Bacillales</taxon>
        <taxon>Thermoactinomycetaceae</taxon>
        <taxon>Laceyella</taxon>
    </lineage>
</organism>
<gene>
    <name evidence="1" type="ORF">ACFQNG_20335</name>
</gene>
<evidence type="ECO:0000313" key="1">
    <source>
        <dbReference type="EMBL" id="MFC7443409.1"/>
    </source>
</evidence>
<evidence type="ECO:0000313" key="2">
    <source>
        <dbReference type="Proteomes" id="UP001596500"/>
    </source>
</evidence>
<name>A0ABW2RR93_9BACL</name>
<accession>A0ABW2RR93</accession>
<comment type="caution">
    <text evidence="1">The sequence shown here is derived from an EMBL/GenBank/DDBJ whole genome shotgun (WGS) entry which is preliminary data.</text>
</comment>